<comment type="caution">
    <text evidence="6">The sequence shown here is derived from an EMBL/GenBank/DDBJ whole genome shotgun (WGS) entry which is preliminary data.</text>
</comment>
<evidence type="ECO:0000256" key="5">
    <source>
        <dbReference type="HAMAP-Rule" id="MF_00299"/>
    </source>
</evidence>
<dbReference type="Gene3D" id="3.20.170.30">
    <property type="match status" value="1"/>
</dbReference>
<dbReference type="Pfam" id="PF01885">
    <property type="entry name" value="PTS_2-RNA"/>
    <property type="match status" value="1"/>
</dbReference>
<dbReference type="OrthoDB" id="4537997at2"/>
<evidence type="ECO:0000256" key="1">
    <source>
        <dbReference type="ARBA" id="ARBA00009836"/>
    </source>
</evidence>
<dbReference type="GO" id="GO:0000215">
    <property type="term" value="F:tRNA 2'-phosphotransferase activity"/>
    <property type="evidence" value="ECO:0007669"/>
    <property type="project" value="TreeGrafter"/>
</dbReference>
<reference evidence="6 7" key="1">
    <citation type="submission" date="2018-06" db="EMBL/GenBank/DDBJ databases">
        <title>Genomic Encyclopedia of Archaeal and Bacterial Type Strains, Phase II (KMG-II): from individual species to whole genera.</title>
        <authorList>
            <person name="Goeker M."/>
        </authorList>
    </citation>
    <scope>NUCLEOTIDE SEQUENCE [LARGE SCALE GENOMIC DNA]</scope>
    <source>
        <strain evidence="6 7">ATCC BAA-1881</strain>
    </source>
</reference>
<sequence>MDLKRLSKTISYALRHHPDEFGLQLDVQGWVSLDALLAALRKRRAEWRHIGEDTIHMVMENADKQRFELRDGRIRAYYGHSLPTKIQREAALPPTLLYHGTTPEAARIIQVQGLRPMRRQYVHLSEERETARMVALRRTSTPVLLVVRSRAAYEDGIFFAPGNDAIWLSDPIPARYLEFPPQARKQRA</sequence>
<name>A0A326U3D1_THEHA</name>
<keyword evidence="3 5" id="KW-0520">NAD</keyword>
<gene>
    <name evidence="5" type="primary">kptA</name>
    <name evidence="6" type="ORF">EI42_03995</name>
</gene>
<dbReference type="InterPro" id="IPR042081">
    <property type="entry name" value="RNA_2'-PTrans_C"/>
</dbReference>
<organism evidence="6 7">
    <name type="scientific">Thermosporothrix hazakensis</name>
    <dbReference type="NCBI Taxonomy" id="644383"/>
    <lineage>
        <taxon>Bacteria</taxon>
        <taxon>Bacillati</taxon>
        <taxon>Chloroflexota</taxon>
        <taxon>Ktedonobacteria</taxon>
        <taxon>Ktedonobacterales</taxon>
        <taxon>Thermosporotrichaceae</taxon>
        <taxon>Thermosporothrix</taxon>
    </lineage>
</organism>
<dbReference type="RefSeq" id="WP_111324331.1">
    <property type="nucleotide sequence ID" value="NZ_BIFX01000001.1"/>
</dbReference>
<evidence type="ECO:0000256" key="4">
    <source>
        <dbReference type="ARBA" id="ARBA00025212"/>
    </source>
</evidence>
<dbReference type="PANTHER" id="PTHR12684">
    <property type="entry name" value="PUTATIVE PHOSPHOTRANSFERASE"/>
    <property type="match status" value="1"/>
</dbReference>
<dbReference type="Gene3D" id="1.10.10.970">
    <property type="entry name" value="RNA 2'-phosphotransferase, Tpt1/KptA family, N-terminal domain"/>
    <property type="match status" value="1"/>
</dbReference>
<proteinExistence type="inferred from homology"/>
<dbReference type="Proteomes" id="UP000248806">
    <property type="component" value="Unassembled WGS sequence"/>
</dbReference>
<evidence type="ECO:0000313" key="7">
    <source>
        <dbReference type="Proteomes" id="UP000248806"/>
    </source>
</evidence>
<dbReference type="AlphaFoldDB" id="A0A326U3D1"/>
<evidence type="ECO:0000256" key="2">
    <source>
        <dbReference type="ARBA" id="ARBA00022679"/>
    </source>
</evidence>
<comment type="function">
    <text evidence="4 5">Removes the 2'-phosphate from RNA via an intermediate in which the phosphate is ADP-ribosylated by NAD followed by a presumed transesterification to release the RNA and generate ADP-ribose 1''-2''-cyclic phosphate (APPR&gt;P). May function as an ADP-ribosylase.</text>
</comment>
<evidence type="ECO:0000313" key="6">
    <source>
        <dbReference type="EMBL" id="PZW26414.1"/>
    </source>
</evidence>
<dbReference type="SUPFAM" id="SSF56399">
    <property type="entry name" value="ADP-ribosylation"/>
    <property type="match status" value="1"/>
</dbReference>
<dbReference type="GO" id="GO:0006388">
    <property type="term" value="P:tRNA splicing, via endonucleolytic cleavage and ligation"/>
    <property type="evidence" value="ECO:0007669"/>
    <property type="project" value="UniProtKB-UniRule"/>
</dbReference>
<dbReference type="InterPro" id="IPR002745">
    <property type="entry name" value="Ptrans_KptA/Tpt1"/>
</dbReference>
<dbReference type="EMBL" id="QKUF01000015">
    <property type="protein sequence ID" value="PZW26414.1"/>
    <property type="molecule type" value="Genomic_DNA"/>
</dbReference>
<dbReference type="GO" id="GO:0003950">
    <property type="term" value="F:NAD+ poly-ADP-ribosyltransferase activity"/>
    <property type="evidence" value="ECO:0007669"/>
    <property type="project" value="InterPro"/>
</dbReference>
<comment type="similarity">
    <text evidence="1 5">Belongs to the KptA/TPT1 family.</text>
</comment>
<dbReference type="EC" id="2.7.1.-" evidence="5"/>
<protein>
    <recommendedName>
        <fullName evidence="5">Probable RNA 2'-phosphotransferase</fullName>
        <ecNumber evidence="5">2.7.1.-</ecNumber>
    </recommendedName>
</protein>
<keyword evidence="7" id="KW-1185">Reference proteome</keyword>
<dbReference type="InterPro" id="IPR042080">
    <property type="entry name" value="RNA_2'-PTrans_N"/>
</dbReference>
<dbReference type="PANTHER" id="PTHR12684:SF2">
    <property type="entry name" value="TRNA 2'-PHOSPHOTRANSFERASE 1"/>
    <property type="match status" value="1"/>
</dbReference>
<dbReference type="HAMAP" id="MF_00299">
    <property type="entry name" value="KptA"/>
    <property type="match status" value="1"/>
</dbReference>
<dbReference type="InterPro" id="IPR022928">
    <property type="entry name" value="RNA_2'-PTrans_KptA"/>
</dbReference>
<evidence type="ECO:0000256" key="3">
    <source>
        <dbReference type="ARBA" id="ARBA00023027"/>
    </source>
</evidence>
<accession>A0A326U3D1</accession>
<keyword evidence="2 5" id="KW-0808">Transferase</keyword>